<dbReference type="Gene3D" id="3.40.50.1820">
    <property type="entry name" value="alpha/beta hydrolase"/>
    <property type="match status" value="1"/>
</dbReference>
<dbReference type="EMBL" id="QEAO01000018">
    <property type="protein sequence ID" value="TPX33701.1"/>
    <property type="molecule type" value="Genomic_DNA"/>
</dbReference>
<dbReference type="RefSeq" id="XP_031024618.1">
    <property type="nucleotide sequence ID" value="XM_031169374.1"/>
</dbReference>
<dbReference type="PANTHER" id="PTHR48081:SF8">
    <property type="entry name" value="ALPHA_BETA HYDROLASE FOLD-3 DOMAIN-CONTAINING PROTEIN-RELATED"/>
    <property type="match status" value="1"/>
</dbReference>
<evidence type="ECO:0000259" key="3">
    <source>
        <dbReference type="Pfam" id="PF07859"/>
    </source>
</evidence>
<evidence type="ECO:0000256" key="2">
    <source>
        <dbReference type="ARBA" id="ARBA00022801"/>
    </source>
</evidence>
<sequence>MSDGLGSSKRPTWSPLYVSVIVVIVVICERNCLSHGVFGSDEREMKVKTFRNAMKLGVDRLDLLQPVNEKFINPLPPGRAWVEHTTIPRLSHLILDGMTPDQATGTIRAEWVQDARLKQSKHQPAERVILYIHGGAYVVGSPASHRPITWRMSKHAQARIFAPRYRLAPKHVFPLALQDVLCAYLYLVDPPSPVNYRYAPEQIVFMGDSAGGGLAWAAMLYIRDHAGKFPMPAGICGIAPWLDLTHLMPSFLDNGKWDYLPTRTKDPKHTNKDRLFPYVKHNDDMPNPYVSPLYAKEDPNVPICPVLIQIGEAERLRDESIYWAFERFKNSPVRLEMMEDQVHVYHLFESSKSIAGKSYQRFGEFIREVTSLKGRPFVVGDRAVLIRNQRPAYPIESLKDPLRFVREGLERRGQRLEDVGRWLDARARLDCLQGECEYEY</sequence>
<proteinExistence type="inferred from homology"/>
<dbReference type="Proteomes" id="UP000319731">
    <property type="component" value="Unassembled WGS sequence"/>
</dbReference>
<protein>
    <recommendedName>
        <fullName evidence="3">Alpha/beta hydrolase fold-3 domain-containing protein</fullName>
    </recommendedName>
</protein>
<dbReference type="PANTHER" id="PTHR48081">
    <property type="entry name" value="AB HYDROLASE SUPERFAMILY PROTEIN C4A8.06C"/>
    <property type="match status" value="1"/>
</dbReference>
<evidence type="ECO:0000313" key="5">
    <source>
        <dbReference type="Proteomes" id="UP000319731"/>
    </source>
</evidence>
<dbReference type="InterPro" id="IPR050300">
    <property type="entry name" value="GDXG_lipolytic_enzyme"/>
</dbReference>
<name>A0A507C2P6_9FUNG</name>
<dbReference type="SUPFAM" id="SSF53474">
    <property type="entry name" value="alpha/beta-Hydrolases"/>
    <property type="match status" value="1"/>
</dbReference>
<dbReference type="OrthoDB" id="408631at2759"/>
<evidence type="ECO:0000256" key="1">
    <source>
        <dbReference type="ARBA" id="ARBA00010515"/>
    </source>
</evidence>
<organism evidence="4 5">
    <name type="scientific">Synchytrium microbalum</name>
    <dbReference type="NCBI Taxonomy" id="1806994"/>
    <lineage>
        <taxon>Eukaryota</taxon>
        <taxon>Fungi</taxon>
        <taxon>Fungi incertae sedis</taxon>
        <taxon>Chytridiomycota</taxon>
        <taxon>Chytridiomycota incertae sedis</taxon>
        <taxon>Chytridiomycetes</taxon>
        <taxon>Synchytriales</taxon>
        <taxon>Synchytriaceae</taxon>
        <taxon>Synchytrium</taxon>
    </lineage>
</organism>
<dbReference type="InterPro" id="IPR002168">
    <property type="entry name" value="Lipase_GDXG_HIS_AS"/>
</dbReference>
<dbReference type="InterPro" id="IPR029058">
    <property type="entry name" value="AB_hydrolase_fold"/>
</dbReference>
<dbReference type="PROSITE" id="PS01173">
    <property type="entry name" value="LIPASE_GDXG_HIS"/>
    <property type="match status" value="1"/>
</dbReference>
<evidence type="ECO:0000313" key="4">
    <source>
        <dbReference type="EMBL" id="TPX33701.1"/>
    </source>
</evidence>
<gene>
    <name evidence="4" type="ORF">SmJEL517_g03446</name>
</gene>
<comment type="caution">
    <text evidence="4">The sequence shown here is derived from an EMBL/GenBank/DDBJ whole genome shotgun (WGS) entry which is preliminary data.</text>
</comment>
<dbReference type="STRING" id="1806994.A0A507C2P6"/>
<reference evidence="4 5" key="1">
    <citation type="journal article" date="2019" name="Sci. Rep.">
        <title>Comparative genomics of chytrid fungi reveal insights into the obligate biotrophic and pathogenic lifestyle of Synchytrium endobioticum.</title>
        <authorList>
            <person name="van de Vossenberg B.T.L.H."/>
            <person name="Warris S."/>
            <person name="Nguyen H.D.T."/>
            <person name="van Gent-Pelzer M.P.E."/>
            <person name="Joly D.L."/>
            <person name="van de Geest H.C."/>
            <person name="Bonants P.J.M."/>
            <person name="Smith D.S."/>
            <person name="Levesque C.A."/>
            <person name="van der Lee T.A.J."/>
        </authorList>
    </citation>
    <scope>NUCLEOTIDE SEQUENCE [LARGE SCALE GENOMIC DNA]</scope>
    <source>
        <strain evidence="4 5">JEL517</strain>
    </source>
</reference>
<keyword evidence="5" id="KW-1185">Reference proteome</keyword>
<dbReference type="AlphaFoldDB" id="A0A507C2P6"/>
<dbReference type="Pfam" id="PF07859">
    <property type="entry name" value="Abhydrolase_3"/>
    <property type="match status" value="1"/>
</dbReference>
<dbReference type="InterPro" id="IPR013094">
    <property type="entry name" value="AB_hydrolase_3"/>
</dbReference>
<dbReference type="GO" id="GO:0016787">
    <property type="term" value="F:hydrolase activity"/>
    <property type="evidence" value="ECO:0007669"/>
    <property type="project" value="UniProtKB-KW"/>
</dbReference>
<feature type="domain" description="Alpha/beta hydrolase fold-3" evidence="3">
    <location>
        <begin position="129"/>
        <end position="346"/>
    </location>
</feature>
<dbReference type="GeneID" id="42004671"/>
<keyword evidence="2" id="KW-0378">Hydrolase</keyword>
<comment type="similarity">
    <text evidence="1">Belongs to the 'GDXG' lipolytic enzyme family.</text>
</comment>
<accession>A0A507C2P6</accession>